<dbReference type="AlphaFoldDB" id="A0A7W6FXS7"/>
<dbReference type="Pfam" id="PF04264">
    <property type="entry name" value="YceI"/>
    <property type="match status" value="1"/>
</dbReference>
<dbReference type="SUPFAM" id="SSF101874">
    <property type="entry name" value="YceI-like"/>
    <property type="match status" value="1"/>
</dbReference>
<comment type="caution">
    <text evidence="3">The sequence shown here is derived from an EMBL/GenBank/DDBJ whole genome shotgun (WGS) entry which is preliminary data.</text>
</comment>
<evidence type="ECO:0000256" key="1">
    <source>
        <dbReference type="SAM" id="SignalP"/>
    </source>
</evidence>
<name>A0A7W6FXS7_9SPHN</name>
<keyword evidence="1" id="KW-0732">Signal</keyword>
<feature type="chain" id="PRO_5030713617" evidence="1">
    <location>
        <begin position="22"/>
        <end position="216"/>
    </location>
</feature>
<gene>
    <name evidence="3" type="ORF">GGR39_001213</name>
</gene>
<accession>A0A7W6FXS7</accession>
<dbReference type="PANTHER" id="PTHR34406:SF1">
    <property type="entry name" value="PROTEIN YCEI"/>
    <property type="match status" value="1"/>
</dbReference>
<dbReference type="PROSITE" id="PS51257">
    <property type="entry name" value="PROKAR_LIPOPROTEIN"/>
    <property type="match status" value="1"/>
</dbReference>
<dbReference type="SMART" id="SM00867">
    <property type="entry name" value="YceI"/>
    <property type="match status" value="1"/>
</dbReference>
<feature type="domain" description="Lipid/polyisoprenoid-binding YceI-like" evidence="2">
    <location>
        <begin position="41"/>
        <end position="214"/>
    </location>
</feature>
<dbReference type="InterPro" id="IPR036761">
    <property type="entry name" value="TTHA0802/YceI-like_sf"/>
</dbReference>
<evidence type="ECO:0000313" key="3">
    <source>
        <dbReference type="EMBL" id="MBB3939573.1"/>
    </source>
</evidence>
<proteinExistence type="predicted"/>
<feature type="signal peptide" evidence="1">
    <location>
        <begin position="1"/>
        <end position="21"/>
    </location>
</feature>
<dbReference type="Gene3D" id="2.40.128.110">
    <property type="entry name" value="Lipid/polyisoprenoid-binding, YceI-like"/>
    <property type="match status" value="1"/>
</dbReference>
<dbReference type="RefSeq" id="WP_183616284.1">
    <property type="nucleotide sequence ID" value="NZ_JACIDY010000002.1"/>
</dbReference>
<dbReference type="Proteomes" id="UP000561459">
    <property type="component" value="Unassembled WGS sequence"/>
</dbReference>
<reference evidence="3 4" key="1">
    <citation type="submission" date="2020-08" db="EMBL/GenBank/DDBJ databases">
        <title>Genomic Encyclopedia of Type Strains, Phase IV (KMG-IV): sequencing the most valuable type-strain genomes for metagenomic binning, comparative biology and taxonomic classification.</title>
        <authorList>
            <person name="Goeker M."/>
        </authorList>
    </citation>
    <scope>NUCLEOTIDE SEQUENCE [LARGE SCALE GENOMIC DNA]</scope>
    <source>
        <strain evidence="3 4">DSM 27568</strain>
    </source>
</reference>
<dbReference type="InterPro" id="IPR007372">
    <property type="entry name" value="Lipid/polyisoprenoid-bd_YceI"/>
</dbReference>
<dbReference type="PANTHER" id="PTHR34406">
    <property type="entry name" value="PROTEIN YCEI"/>
    <property type="match status" value="1"/>
</dbReference>
<sequence>MRRILASAAALAIVGTAPLWAQGAASCPPGQKNAALVTGGTYKADPGHTLVEWEVNHLGFSPYFGLFGDISGTLQLDPKAPQNAKVSMTIPVSKVTTVNQALTAHLLRGPKDAASKPDFFGASPADATFVSTSVKPKGKTMADVTGNLTLNGVTRPVTLAVNFYGAGKAPAQMGGAENIGFEATTTIRRSQFGMGQMIPMLSDEVKLKIAAAFSKQ</sequence>
<evidence type="ECO:0000313" key="4">
    <source>
        <dbReference type="Proteomes" id="UP000561459"/>
    </source>
</evidence>
<dbReference type="EMBL" id="JACIDY010000002">
    <property type="protein sequence ID" value="MBB3939573.1"/>
    <property type="molecule type" value="Genomic_DNA"/>
</dbReference>
<protein>
    <submittedName>
        <fullName evidence="3">Polyisoprenoid-binding protein YceI</fullName>
    </submittedName>
</protein>
<keyword evidence="4" id="KW-1185">Reference proteome</keyword>
<organism evidence="3 4">
    <name type="scientific">Novosphingobium fluoreni</name>
    <dbReference type="NCBI Taxonomy" id="1391222"/>
    <lineage>
        <taxon>Bacteria</taxon>
        <taxon>Pseudomonadati</taxon>
        <taxon>Pseudomonadota</taxon>
        <taxon>Alphaproteobacteria</taxon>
        <taxon>Sphingomonadales</taxon>
        <taxon>Sphingomonadaceae</taxon>
        <taxon>Novosphingobium</taxon>
    </lineage>
</organism>
<evidence type="ECO:0000259" key="2">
    <source>
        <dbReference type="SMART" id="SM00867"/>
    </source>
</evidence>